<dbReference type="OrthoDB" id="9804753at2"/>
<evidence type="ECO:0000256" key="2">
    <source>
        <dbReference type="ARBA" id="ARBA00003921"/>
    </source>
</evidence>
<evidence type="ECO:0000313" key="21">
    <source>
        <dbReference type="EMBL" id="QDT33130.1"/>
    </source>
</evidence>
<keyword evidence="11 19" id="KW-0521">NADP</keyword>
<dbReference type="KEGG" id="tpol:Mal48_23830"/>
<dbReference type="RefSeq" id="WP_145198958.1">
    <property type="nucleotide sequence ID" value="NZ_CP036267.1"/>
</dbReference>
<dbReference type="HAMAP" id="MF_00037">
    <property type="entry name" value="MurB"/>
    <property type="match status" value="1"/>
</dbReference>
<dbReference type="InterPro" id="IPR003170">
    <property type="entry name" value="MurB"/>
</dbReference>
<accession>A0A517QNB7</accession>
<evidence type="ECO:0000256" key="11">
    <source>
        <dbReference type="ARBA" id="ARBA00022857"/>
    </source>
</evidence>
<evidence type="ECO:0000256" key="17">
    <source>
        <dbReference type="ARBA" id="ARBA00031026"/>
    </source>
</evidence>
<evidence type="ECO:0000256" key="14">
    <source>
        <dbReference type="ARBA" id="ARBA00023002"/>
    </source>
</evidence>
<evidence type="ECO:0000256" key="19">
    <source>
        <dbReference type="HAMAP-Rule" id="MF_00037"/>
    </source>
</evidence>
<keyword evidence="16 19" id="KW-0961">Cell wall biogenesis/degradation</keyword>
<keyword evidence="15 19" id="KW-0131">Cell cycle</keyword>
<dbReference type="PANTHER" id="PTHR21071">
    <property type="entry name" value="UDP-N-ACETYLENOLPYRUVOYLGLUCOSAMINE REDUCTASE"/>
    <property type="match status" value="1"/>
</dbReference>
<evidence type="ECO:0000313" key="22">
    <source>
        <dbReference type="Proteomes" id="UP000315724"/>
    </source>
</evidence>
<evidence type="ECO:0000256" key="8">
    <source>
        <dbReference type="ARBA" id="ARBA00022618"/>
    </source>
</evidence>
<dbReference type="GO" id="GO:0008762">
    <property type="term" value="F:UDP-N-acetylmuramate dehydrogenase activity"/>
    <property type="evidence" value="ECO:0007669"/>
    <property type="project" value="UniProtKB-UniRule"/>
</dbReference>
<evidence type="ECO:0000256" key="18">
    <source>
        <dbReference type="ARBA" id="ARBA00048914"/>
    </source>
</evidence>
<keyword evidence="22" id="KW-1185">Reference proteome</keyword>
<comment type="catalytic activity">
    <reaction evidence="18 19">
        <text>UDP-N-acetyl-alpha-D-muramate + NADP(+) = UDP-N-acetyl-3-O-(1-carboxyvinyl)-alpha-D-glucosamine + NADPH + H(+)</text>
        <dbReference type="Rhea" id="RHEA:12248"/>
        <dbReference type="ChEBI" id="CHEBI:15378"/>
        <dbReference type="ChEBI" id="CHEBI:57783"/>
        <dbReference type="ChEBI" id="CHEBI:58349"/>
        <dbReference type="ChEBI" id="CHEBI:68483"/>
        <dbReference type="ChEBI" id="CHEBI:70757"/>
        <dbReference type="EC" id="1.3.1.98"/>
    </reaction>
</comment>
<dbReference type="Pfam" id="PF02873">
    <property type="entry name" value="MurB_C"/>
    <property type="match status" value="1"/>
</dbReference>
<keyword evidence="10 19" id="KW-0274">FAD</keyword>
<dbReference type="PROSITE" id="PS51387">
    <property type="entry name" value="FAD_PCMH"/>
    <property type="match status" value="1"/>
</dbReference>
<keyword evidence="14 19" id="KW-0560">Oxidoreductase</keyword>
<dbReference type="Pfam" id="PF01565">
    <property type="entry name" value="FAD_binding_4"/>
    <property type="match status" value="1"/>
</dbReference>
<organism evidence="21 22">
    <name type="scientific">Thalassoglobus polymorphus</name>
    <dbReference type="NCBI Taxonomy" id="2527994"/>
    <lineage>
        <taxon>Bacteria</taxon>
        <taxon>Pseudomonadati</taxon>
        <taxon>Planctomycetota</taxon>
        <taxon>Planctomycetia</taxon>
        <taxon>Planctomycetales</taxon>
        <taxon>Planctomycetaceae</taxon>
        <taxon>Thalassoglobus</taxon>
    </lineage>
</organism>
<dbReference type="GO" id="GO:0005829">
    <property type="term" value="C:cytosol"/>
    <property type="evidence" value="ECO:0007669"/>
    <property type="project" value="TreeGrafter"/>
</dbReference>
<dbReference type="GO" id="GO:0071555">
    <property type="term" value="P:cell wall organization"/>
    <property type="evidence" value="ECO:0007669"/>
    <property type="project" value="UniProtKB-KW"/>
</dbReference>
<name>A0A517QNB7_9PLAN</name>
<dbReference type="GO" id="GO:0051301">
    <property type="term" value="P:cell division"/>
    <property type="evidence" value="ECO:0007669"/>
    <property type="project" value="UniProtKB-KW"/>
</dbReference>
<dbReference type="EMBL" id="CP036267">
    <property type="protein sequence ID" value="QDT33130.1"/>
    <property type="molecule type" value="Genomic_DNA"/>
</dbReference>
<keyword evidence="12 19" id="KW-0133">Cell shape</keyword>
<sequence length="292" mass="30998">MSALDKFSDITKIDEPLAPYTWLRVGGPAQLFVEPRNTEELVEVVKAVSAEELPIRILGGGSNILVSDNGFSGVVIKLSGDEFSEITVDGNTVSAGGAAMLSNTISSAVGAGLAGLENLIGIPGTIGGAVKGNSGGRHGDIGQFVKSVDVLTASGERFTRSGDELSFDYRTSSINELVVLSAVLELTPDDPDEISKRMRQIWIVKKAAQPFSFQSAGCIFKNPRGLSAGALIEQAGLKNTKIGTAEVSDRHANFIVTHENAKAEDVINLIDVIQSRVHEVHGVDLETEIQIW</sequence>
<evidence type="ECO:0000256" key="12">
    <source>
        <dbReference type="ARBA" id="ARBA00022960"/>
    </source>
</evidence>
<keyword evidence="13 19" id="KW-0573">Peptidoglycan synthesis</keyword>
<dbReference type="Gene3D" id="3.90.78.10">
    <property type="entry name" value="UDP-N-acetylenolpyruvoylglucosamine reductase, C-terminal domain"/>
    <property type="match status" value="1"/>
</dbReference>
<dbReference type="InterPro" id="IPR016166">
    <property type="entry name" value="FAD-bd_PCMH"/>
</dbReference>
<comment type="cofactor">
    <cofactor evidence="1 19">
        <name>FAD</name>
        <dbReference type="ChEBI" id="CHEBI:57692"/>
    </cofactor>
</comment>
<evidence type="ECO:0000256" key="7">
    <source>
        <dbReference type="ARBA" id="ARBA00022490"/>
    </source>
</evidence>
<comment type="pathway">
    <text evidence="4 19">Cell wall biogenesis; peptidoglycan biosynthesis.</text>
</comment>
<dbReference type="NCBIfam" id="NF010480">
    <property type="entry name" value="PRK13905.1"/>
    <property type="match status" value="1"/>
</dbReference>
<evidence type="ECO:0000256" key="5">
    <source>
        <dbReference type="ARBA" id="ARBA00012518"/>
    </source>
</evidence>
<dbReference type="PANTHER" id="PTHR21071:SF4">
    <property type="entry name" value="UDP-N-ACETYLENOLPYRUVOYLGLUCOSAMINE REDUCTASE"/>
    <property type="match status" value="1"/>
</dbReference>
<evidence type="ECO:0000256" key="15">
    <source>
        <dbReference type="ARBA" id="ARBA00023306"/>
    </source>
</evidence>
<dbReference type="SUPFAM" id="SSF56194">
    <property type="entry name" value="Uridine diphospho-N-Acetylenolpyruvylglucosamine reductase, MurB, C-terminal domain"/>
    <property type="match status" value="1"/>
</dbReference>
<dbReference type="Proteomes" id="UP000315724">
    <property type="component" value="Chromosome"/>
</dbReference>
<feature type="active site" evidence="19">
    <location>
        <position position="288"/>
    </location>
</feature>
<keyword evidence="9 19" id="KW-0285">Flavoprotein</keyword>
<dbReference type="GO" id="GO:0009252">
    <property type="term" value="P:peptidoglycan biosynthetic process"/>
    <property type="evidence" value="ECO:0007669"/>
    <property type="project" value="UniProtKB-UniRule"/>
</dbReference>
<feature type="active site" evidence="19">
    <location>
        <position position="170"/>
    </location>
</feature>
<feature type="domain" description="FAD-binding PCMH-type" evidence="20">
    <location>
        <begin position="24"/>
        <end position="189"/>
    </location>
</feature>
<dbReference type="AlphaFoldDB" id="A0A517QNB7"/>
<dbReference type="InterPro" id="IPR016167">
    <property type="entry name" value="FAD-bd_PCMH_sub1"/>
</dbReference>
<comment type="subcellular location">
    <subcellularLocation>
        <location evidence="3 19">Cytoplasm</location>
    </subcellularLocation>
</comment>
<evidence type="ECO:0000256" key="13">
    <source>
        <dbReference type="ARBA" id="ARBA00022984"/>
    </source>
</evidence>
<dbReference type="InterPro" id="IPR016169">
    <property type="entry name" value="FAD-bd_PCMH_sub2"/>
</dbReference>
<dbReference type="GO" id="GO:0071949">
    <property type="term" value="F:FAD binding"/>
    <property type="evidence" value="ECO:0007669"/>
    <property type="project" value="InterPro"/>
</dbReference>
<keyword evidence="8 19" id="KW-0132">Cell division</keyword>
<evidence type="ECO:0000256" key="4">
    <source>
        <dbReference type="ARBA" id="ARBA00004752"/>
    </source>
</evidence>
<dbReference type="SUPFAM" id="SSF56176">
    <property type="entry name" value="FAD-binding/transporter-associated domain-like"/>
    <property type="match status" value="1"/>
</dbReference>
<proteinExistence type="inferred from homology"/>
<dbReference type="InterPro" id="IPR036318">
    <property type="entry name" value="FAD-bd_PCMH-like_sf"/>
</dbReference>
<gene>
    <name evidence="19 21" type="primary">murB</name>
    <name evidence="21" type="ORF">Mal48_23830</name>
</gene>
<comment type="similarity">
    <text evidence="19">Belongs to the MurB family.</text>
</comment>
<feature type="active site" description="Proton donor" evidence="19">
    <location>
        <position position="218"/>
    </location>
</feature>
<evidence type="ECO:0000256" key="3">
    <source>
        <dbReference type="ARBA" id="ARBA00004496"/>
    </source>
</evidence>
<evidence type="ECO:0000256" key="10">
    <source>
        <dbReference type="ARBA" id="ARBA00022827"/>
    </source>
</evidence>
<dbReference type="Gene3D" id="3.30.465.10">
    <property type="match status" value="1"/>
</dbReference>
<dbReference type="UniPathway" id="UPA00219"/>
<dbReference type="InterPro" id="IPR006094">
    <property type="entry name" value="Oxid_FAD_bind_N"/>
</dbReference>
<dbReference type="NCBIfam" id="TIGR00179">
    <property type="entry name" value="murB"/>
    <property type="match status" value="1"/>
</dbReference>
<evidence type="ECO:0000256" key="1">
    <source>
        <dbReference type="ARBA" id="ARBA00001974"/>
    </source>
</evidence>
<keyword evidence="7 19" id="KW-0963">Cytoplasm</keyword>
<dbReference type="GO" id="GO:0008360">
    <property type="term" value="P:regulation of cell shape"/>
    <property type="evidence" value="ECO:0007669"/>
    <property type="project" value="UniProtKB-KW"/>
</dbReference>
<evidence type="ECO:0000256" key="9">
    <source>
        <dbReference type="ARBA" id="ARBA00022630"/>
    </source>
</evidence>
<evidence type="ECO:0000256" key="16">
    <source>
        <dbReference type="ARBA" id="ARBA00023316"/>
    </source>
</evidence>
<dbReference type="InterPro" id="IPR011601">
    <property type="entry name" value="MurB_C"/>
</dbReference>
<dbReference type="EC" id="1.3.1.98" evidence="5 19"/>
<comment type="function">
    <text evidence="2 19">Cell wall formation.</text>
</comment>
<reference evidence="21 22" key="1">
    <citation type="submission" date="2019-02" db="EMBL/GenBank/DDBJ databases">
        <title>Deep-cultivation of Planctomycetes and their phenomic and genomic characterization uncovers novel biology.</title>
        <authorList>
            <person name="Wiegand S."/>
            <person name="Jogler M."/>
            <person name="Boedeker C."/>
            <person name="Pinto D."/>
            <person name="Vollmers J."/>
            <person name="Rivas-Marin E."/>
            <person name="Kohn T."/>
            <person name="Peeters S.H."/>
            <person name="Heuer A."/>
            <person name="Rast P."/>
            <person name="Oberbeckmann S."/>
            <person name="Bunk B."/>
            <person name="Jeske O."/>
            <person name="Meyerdierks A."/>
            <person name="Storesund J.E."/>
            <person name="Kallscheuer N."/>
            <person name="Luecker S."/>
            <person name="Lage O.M."/>
            <person name="Pohl T."/>
            <person name="Merkel B.J."/>
            <person name="Hornburger P."/>
            <person name="Mueller R.-W."/>
            <person name="Bruemmer F."/>
            <person name="Labrenz M."/>
            <person name="Spormann A.M."/>
            <person name="Op den Camp H."/>
            <person name="Overmann J."/>
            <person name="Amann R."/>
            <person name="Jetten M.S.M."/>
            <person name="Mascher T."/>
            <person name="Medema M.H."/>
            <person name="Devos D.P."/>
            <person name="Kaster A.-K."/>
            <person name="Ovreas L."/>
            <person name="Rohde M."/>
            <person name="Galperin M.Y."/>
            <person name="Jogler C."/>
        </authorList>
    </citation>
    <scope>NUCLEOTIDE SEQUENCE [LARGE SCALE GENOMIC DNA]</scope>
    <source>
        <strain evidence="21 22">Mal48</strain>
    </source>
</reference>
<dbReference type="InterPro" id="IPR036635">
    <property type="entry name" value="MurB_C_sf"/>
</dbReference>
<protein>
    <recommendedName>
        <fullName evidence="6 19">UDP-N-acetylenolpyruvoylglucosamine reductase</fullName>
        <ecNumber evidence="5 19">1.3.1.98</ecNumber>
    </recommendedName>
    <alternativeName>
        <fullName evidence="17 19">UDP-N-acetylmuramate dehydrogenase</fullName>
    </alternativeName>
</protein>
<dbReference type="Gene3D" id="3.30.43.10">
    <property type="entry name" value="Uridine Diphospho-n-acetylenolpyruvylglucosamine Reductase, domain 2"/>
    <property type="match status" value="1"/>
</dbReference>
<evidence type="ECO:0000259" key="20">
    <source>
        <dbReference type="PROSITE" id="PS51387"/>
    </source>
</evidence>
<evidence type="ECO:0000256" key="6">
    <source>
        <dbReference type="ARBA" id="ARBA00015188"/>
    </source>
</evidence>